<evidence type="ECO:0000313" key="3">
    <source>
        <dbReference type="EMBL" id="TYK04793.1"/>
    </source>
</evidence>
<sequence length="295" mass="33763">MEEGVNFVMELLINSVVGFTNPGTMKDTSHYGVILGFGTTIKEKEWLHSLGVTEMDWRNLTITFVHEKNKVVIKGDPSLTNTRKAETERLIDEMLSFAVIRPSTSPYLSPVLLVKKKDGSWRFCVDYRALNNVTIPDEFPIPVIKELFDELNGANLFSKIDLKAGYHQIKMHKEDIEKKTFRTHEGHHKFLVISFGLTSAPTTFQSLMNSIFRSYLRKFVLVFLDDILVYSRGIDWHLQFGDCAGSLSEHKLYANNRKCSYLRVDHLGHIVSGRGVEVNLEKIRSIKQWPIVTNA</sequence>
<dbReference type="Gene3D" id="3.30.70.270">
    <property type="match status" value="1"/>
</dbReference>
<dbReference type="Proteomes" id="UP000321947">
    <property type="component" value="Unassembled WGS sequence"/>
</dbReference>
<dbReference type="InterPro" id="IPR000477">
    <property type="entry name" value="RT_dom"/>
</dbReference>
<dbReference type="CDD" id="cd01647">
    <property type="entry name" value="RT_LTR"/>
    <property type="match status" value="1"/>
</dbReference>
<evidence type="ECO:0000259" key="1">
    <source>
        <dbReference type="PROSITE" id="PS50878"/>
    </source>
</evidence>
<dbReference type="SUPFAM" id="SSF56672">
    <property type="entry name" value="DNA/RNA polymerases"/>
    <property type="match status" value="1"/>
</dbReference>
<organism evidence="2 4">
    <name type="scientific">Cucumis melo var. makuwa</name>
    <name type="common">Oriental melon</name>
    <dbReference type="NCBI Taxonomy" id="1194695"/>
    <lineage>
        <taxon>Eukaryota</taxon>
        <taxon>Viridiplantae</taxon>
        <taxon>Streptophyta</taxon>
        <taxon>Embryophyta</taxon>
        <taxon>Tracheophyta</taxon>
        <taxon>Spermatophyta</taxon>
        <taxon>Magnoliopsida</taxon>
        <taxon>eudicotyledons</taxon>
        <taxon>Gunneridae</taxon>
        <taxon>Pentapetalae</taxon>
        <taxon>rosids</taxon>
        <taxon>fabids</taxon>
        <taxon>Cucurbitales</taxon>
        <taxon>Cucurbitaceae</taxon>
        <taxon>Benincaseae</taxon>
        <taxon>Cucumis</taxon>
    </lineage>
</organism>
<dbReference type="PANTHER" id="PTHR24559">
    <property type="entry name" value="TRANSPOSON TY3-I GAG-POL POLYPROTEIN"/>
    <property type="match status" value="1"/>
</dbReference>
<evidence type="ECO:0000313" key="4">
    <source>
        <dbReference type="Proteomes" id="UP000321393"/>
    </source>
</evidence>
<evidence type="ECO:0000313" key="2">
    <source>
        <dbReference type="EMBL" id="KAA0046990.1"/>
    </source>
</evidence>
<dbReference type="EMBL" id="SSTE01013576">
    <property type="protein sequence ID" value="KAA0046990.1"/>
    <property type="molecule type" value="Genomic_DNA"/>
</dbReference>
<dbReference type="OrthoDB" id="529980at2759"/>
<dbReference type="InterPro" id="IPR053134">
    <property type="entry name" value="RNA-dir_DNA_polymerase"/>
</dbReference>
<name>A0A5A7TV16_CUCMM</name>
<dbReference type="PANTHER" id="PTHR24559:SF450">
    <property type="entry name" value="RNA-DIRECTED DNA POLYMERASE HOMOLOG"/>
    <property type="match status" value="1"/>
</dbReference>
<reference evidence="4 5" key="1">
    <citation type="submission" date="2019-08" db="EMBL/GenBank/DDBJ databases">
        <title>Draft genome sequences of two oriental melons (Cucumis melo L. var makuwa).</title>
        <authorList>
            <person name="Kwon S.-Y."/>
        </authorList>
    </citation>
    <scope>NUCLEOTIDE SEQUENCE [LARGE SCALE GENOMIC DNA]</scope>
    <source>
        <strain evidence="5">cv. Chang Bougi</strain>
        <strain evidence="4">cv. SW 3</strain>
        <tissue evidence="2">Leaf</tissue>
    </source>
</reference>
<dbReference type="InterPro" id="IPR043128">
    <property type="entry name" value="Rev_trsase/Diguanyl_cyclase"/>
</dbReference>
<proteinExistence type="predicted"/>
<protein>
    <submittedName>
        <fullName evidence="2">Retrovirus-related Pol polyprotein from transposon 297 family</fullName>
    </submittedName>
</protein>
<dbReference type="InterPro" id="IPR043502">
    <property type="entry name" value="DNA/RNA_pol_sf"/>
</dbReference>
<dbReference type="Gene3D" id="3.10.10.10">
    <property type="entry name" value="HIV Type 1 Reverse Transcriptase, subunit A, domain 1"/>
    <property type="match status" value="1"/>
</dbReference>
<dbReference type="Proteomes" id="UP000321393">
    <property type="component" value="Unassembled WGS sequence"/>
</dbReference>
<dbReference type="AlphaFoldDB" id="A0A5A7TV16"/>
<gene>
    <name evidence="3" type="ORF">E5676_scaffold68G001150</name>
    <name evidence="2" type="ORF">E6C27_scaffold230G001780</name>
</gene>
<dbReference type="EMBL" id="SSTD01014035">
    <property type="protein sequence ID" value="TYK04793.1"/>
    <property type="molecule type" value="Genomic_DNA"/>
</dbReference>
<dbReference type="Pfam" id="PF00078">
    <property type="entry name" value="RVT_1"/>
    <property type="match status" value="1"/>
</dbReference>
<dbReference type="PROSITE" id="PS50878">
    <property type="entry name" value="RT_POL"/>
    <property type="match status" value="1"/>
</dbReference>
<evidence type="ECO:0000313" key="5">
    <source>
        <dbReference type="Proteomes" id="UP000321947"/>
    </source>
</evidence>
<accession>A0A5A7TV16</accession>
<feature type="domain" description="Reverse transcriptase" evidence="1">
    <location>
        <begin position="95"/>
        <end position="295"/>
    </location>
</feature>
<comment type="caution">
    <text evidence="2">The sequence shown here is derived from an EMBL/GenBank/DDBJ whole genome shotgun (WGS) entry which is preliminary data.</text>
</comment>